<sequence length="139" mass="15561">MRERAVIVDAIPGRTIRSAETEFPFPRVVQFREMIRVPYRFGHAAWSRRGVLERDAHECAYCGARGLTIDHIVPRSRGGRDEWMNTICSCARCNGRKADRTLAESGMTLRYQPRIVTTRDTMVLAIASVGADPVALGLA</sequence>
<dbReference type="Pfam" id="PF01844">
    <property type="entry name" value="HNH"/>
    <property type="match status" value="1"/>
</dbReference>
<dbReference type="InterPro" id="IPR052892">
    <property type="entry name" value="NA-targeting_endonuclease"/>
</dbReference>
<reference evidence="2 3" key="1">
    <citation type="submission" date="2017-12" db="EMBL/GenBank/DDBJ databases">
        <title>Isolation and characterization of estrogens degradatiion strain Microbacterium hominis SJTG1.</title>
        <authorList>
            <person name="Xiong W."/>
            <person name="Yin C."/>
            <person name="Zheng D."/>
            <person name="Liang R."/>
        </authorList>
    </citation>
    <scope>NUCLEOTIDE SEQUENCE [LARGE SCALE GENOMIC DNA]</scope>
    <source>
        <strain evidence="2 3">SJTG1</strain>
    </source>
</reference>
<name>A0A2K9DV00_9MICO</name>
<dbReference type="CDD" id="cd00085">
    <property type="entry name" value="HNHc"/>
    <property type="match status" value="1"/>
</dbReference>
<proteinExistence type="predicted"/>
<feature type="domain" description="HNH nuclease" evidence="1">
    <location>
        <begin position="46"/>
        <end position="95"/>
    </location>
</feature>
<dbReference type="GO" id="GO:0003676">
    <property type="term" value="F:nucleic acid binding"/>
    <property type="evidence" value="ECO:0007669"/>
    <property type="project" value="InterPro"/>
</dbReference>
<keyword evidence="2" id="KW-0378">Hydrolase</keyword>
<dbReference type="GO" id="GO:0008270">
    <property type="term" value="F:zinc ion binding"/>
    <property type="evidence" value="ECO:0007669"/>
    <property type="project" value="InterPro"/>
</dbReference>
<dbReference type="PANTHER" id="PTHR33877:SF2">
    <property type="entry name" value="OS07G0170200 PROTEIN"/>
    <property type="match status" value="1"/>
</dbReference>
<dbReference type="AlphaFoldDB" id="A0A2K9DV00"/>
<accession>A0A2K9DV00</accession>
<dbReference type="Proteomes" id="UP000233276">
    <property type="component" value="Chromosome"/>
</dbReference>
<dbReference type="GO" id="GO:0004519">
    <property type="term" value="F:endonuclease activity"/>
    <property type="evidence" value="ECO:0007669"/>
    <property type="project" value="UniProtKB-KW"/>
</dbReference>
<dbReference type="KEGG" id="mhos:CXR34_08585"/>
<dbReference type="InterPro" id="IPR003615">
    <property type="entry name" value="HNH_nuc"/>
</dbReference>
<dbReference type="PANTHER" id="PTHR33877">
    <property type="entry name" value="SLL1193 PROTEIN"/>
    <property type="match status" value="1"/>
</dbReference>
<dbReference type="InterPro" id="IPR002711">
    <property type="entry name" value="HNH"/>
</dbReference>
<protein>
    <submittedName>
        <fullName evidence="2">HNH endonuclease</fullName>
    </submittedName>
</protein>
<dbReference type="Gene3D" id="1.10.30.50">
    <property type="match status" value="1"/>
</dbReference>
<evidence type="ECO:0000313" key="3">
    <source>
        <dbReference type="Proteomes" id="UP000233276"/>
    </source>
</evidence>
<organism evidence="2 3">
    <name type="scientific">Microbacterium hominis</name>
    <dbReference type="NCBI Taxonomy" id="162426"/>
    <lineage>
        <taxon>Bacteria</taxon>
        <taxon>Bacillati</taxon>
        <taxon>Actinomycetota</taxon>
        <taxon>Actinomycetes</taxon>
        <taxon>Micrococcales</taxon>
        <taxon>Microbacteriaceae</taxon>
        <taxon>Microbacterium</taxon>
    </lineage>
</organism>
<dbReference type="EMBL" id="CP025299">
    <property type="protein sequence ID" value="AUG31156.1"/>
    <property type="molecule type" value="Genomic_DNA"/>
</dbReference>
<dbReference type="SMART" id="SM00507">
    <property type="entry name" value="HNHc"/>
    <property type="match status" value="1"/>
</dbReference>
<gene>
    <name evidence="2" type="ORF">CXR34_08585</name>
</gene>
<evidence type="ECO:0000259" key="1">
    <source>
        <dbReference type="SMART" id="SM00507"/>
    </source>
</evidence>
<keyword evidence="2" id="KW-0255">Endonuclease</keyword>
<keyword evidence="2" id="KW-0540">Nuclease</keyword>
<evidence type="ECO:0000313" key="2">
    <source>
        <dbReference type="EMBL" id="AUG31156.1"/>
    </source>
</evidence>